<evidence type="ECO:0000256" key="3">
    <source>
        <dbReference type="ARBA" id="ARBA00022801"/>
    </source>
</evidence>
<dbReference type="InterPro" id="IPR051206">
    <property type="entry name" value="NAMLAA_amidase_2"/>
</dbReference>
<dbReference type="Pfam" id="PF01510">
    <property type="entry name" value="Amidase_2"/>
    <property type="match status" value="1"/>
</dbReference>
<dbReference type="Proteomes" id="UP001500630">
    <property type="component" value="Unassembled WGS sequence"/>
</dbReference>
<dbReference type="CDD" id="cd06583">
    <property type="entry name" value="PGRP"/>
    <property type="match status" value="1"/>
</dbReference>
<evidence type="ECO:0000259" key="5">
    <source>
        <dbReference type="SMART" id="SM00644"/>
    </source>
</evidence>
<gene>
    <name evidence="6" type="ORF">GCM10022419_034010</name>
</gene>
<dbReference type="PANTHER" id="PTHR30417:SF1">
    <property type="entry name" value="N-ACETYLMURAMOYL-L-ALANINE AMIDASE AMID"/>
    <property type="match status" value="1"/>
</dbReference>
<dbReference type="EMBL" id="BAABDQ010000006">
    <property type="protein sequence ID" value="GAA3550913.1"/>
    <property type="molecule type" value="Genomic_DNA"/>
</dbReference>
<keyword evidence="7" id="KW-1185">Reference proteome</keyword>
<dbReference type="PANTHER" id="PTHR30417">
    <property type="entry name" value="N-ACETYLMURAMOYL-L-ALANINE AMIDASE AMID"/>
    <property type="match status" value="1"/>
</dbReference>
<accession>A0ABP6WGI7</accession>
<proteinExistence type="predicted"/>
<keyword evidence="4" id="KW-0961">Cell wall biogenesis/degradation</keyword>
<dbReference type="EC" id="3.5.1.28" evidence="2"/>
<dbReference type="SUPFAM" id="SSF55846">
    <property type="entry name" value="N-acetylmuramoyl-L-alanine amidase-like"/>
    <property type="match status" value="1"/>
</dbReference>
<evidence type="ECO:0000256" key="1">
    <source>
        <dbReference type="ARBA" id="ARBA00001561"/>
    </source>
</evidence>
<sequence>MPYLTQLAEVARRTGCPVTEVSGWKSRGHGPQPEVQGIVCHHTAGPAAGGDYPSLAVVRSGRPGLDGPLSQFGLGRSGRIYVVAAGRCWHNAPSTSPLHDNSSSIGIEAENNGSQPWPAVQVDAYKRLCAELCREFGLAASRVKAHREVNTGKPDPHSINMNAFRAAVASLIKGGPAAPAARSWTEDLVNDLPLVGPNTDSYAVKTVRGCLFARGRVPKPLYATVGLEAWLNRTKADAEFVEVLKAFQHAEGLDGDGWCGPATWPHALGLA</sequence>
<evidence type="ECO:0000256" key="4">
    <source>
        <dbReference type="ARBA" id="ARBA00023316"/>
    </source>
</evidence>
<comment type="catalytic activity">
    <reaction evidence="1">
        <text>Hydrolyzes the link between N-acetylmuramoyl residues and L-amino acid residues in certain cell-wall glycopeptides.</text>
        <dbReference type="EC" id="3.5.1.28"/>
    </reaction>
</comment>
<dbReference type="InterPro" id="IPR036505">
    <property type="entry name" value="Amidase/PGRP_sf"/>
</dbReference>
<keyword evidence="3" id="KW-0378">Hydrolase</keyword>
<comment type="caution">
    <text evidence="6">The sequence shown here is derived from an EMBL/GenBank/DDBJ whole genome shotgun (WGS) entry which is preliminary data.</text>
</comment>
<dbReference type="InterPro" id="IPR002502">
    <property type="entry name" value="Amidase_domain"/>
</dbReference>
<feature type="domain" description="N-acetylmuramoyl-L-alanine amidase" evidence="5">
    <location>
        <begin position="24"/>
        <end position="157"/>
    </location>
</feature>
<protein>
    <recommendedName>
        <fullName evidence="2">N-acetylmuramoyl-L-alanine amidase</fullName>
        <ecNumber evidence="2">3.5.1.28</ecNumber>
    </recommendedName>
</protein>
<evidence type="ECO:0000256" key="2">
    <source>
        <dbReference type="ARBA" id="ARBA00011901"/>
    </source>
</evidence>
<dbReference type="SMART" id="SM00644">
    <property type="entry name" value="Ami_2"/>
    <property type="match status" value="1"/>
</dbReference>
<evidence type="ECO:0000313" key="6">
    <source>
        <dbReference type="EMBL" id="GAA3550913.1"/>
    </source>
</evidence>
<name>A0ABP6WGI7_9ACTN</name>
<reference evidence="7" key="1">
    <citation type="journal article" date="2019" name="Int. J. Syst. Evol. Microbiol.">
        <title>The Global Catalogue of Microorganisms (GCM) 10K type strain sequencing project: providing services to taxonomists for standard genome sequencing and annotation.</title>
        <authorList>
            <consortium name="The Broad Institute Genomics Platform"/>
            <consortium name="The Broad Institute Genome Sequencing Center for Infectious Disease"/>
            <person name="Wu L."/>
            <person name="Ma J."/>
        </authorList>
    </citation>
    <scope>NUCLEOTIDE SEQUENCE [LARGE SCALE GENOMIC DNA]</scope>
    <source>
        <strain evidence="7">JCM 17326</strain>
    </source>
</reference>
<dbReference type="RefSeq" id="WP_345562759.1">
    <property type="nucleotide sequence ID" value="NZ_BAABDQ010000006.1"/>
</dbReference>
<evidence type="ECO:0000313" key="7">
    <source>
        <dbReference type="Proteomes" id="UP001500630"/>
    </source>
</evidence>
<organism evidence="6 7">
    <name type="scientific">Nonomuraea rosea</name>
    <dbReference type="NCBI Taxonomy" id="638574"/>
    <lineage>
        <taxon>Bacteria</taxon>
        <taxon>Bacillati</taxon>
        <taxon>Actinomycetota</taxon>
        <taxon>Actinomycetes</taxon>
        <taxon>Streptosporangiales</taxon>
        <taxon>Streptosporangiaceae</taxon>
        <taxon>Nonomuraea</taxon>
    </lineage>
</organism>
<dbReference type="Gene3D" id="3.40.80.10">
    <property type="entry name" value="Peptidoglycan recognition protein-like"/>
    <property type="match status" value="1"/>
</dbReference>